<accession>A0ABN6E1Z2</accession>
<dbReference type="PANTHER" id="PTHR30489">
    <property type="entry name" value="LIPOPROTEIN-RELEASING SYSTEM TRANSMEMBRANE PROTEIN LOLE"/>
    <property type="match status" value="1"/>
</dbReference>
<evidence type="ECO:0000256" key="4">
    <source>
        <dbReference type="ARBA" id="ARBA00022692"/>
    </source>
</evidence>
<comment type="similarity">
    <text evidence="2">Belongs to the ABC-4 integral membrane protein family. LolC/E subfamily.</text>
</comment>
<dbReference type="Pfam" id="PF02687">
    <property type="entry name" value="FtsX"/>
    <property type="match status" value="1"/>
</dbReference>
<dbReference type="InterPro" id="IPR025857">
    <property type="entry name" value="MacB_PCD"/>
</dbReference>
<keyword evidence="4 7" id="KW-0812">Transmembrane</keyword>
<evidence type="ECO:0008006" key="12">
    <source>
        <dbReference type="Google" id="ProtNLM"/>
    </source>
</evidence>
<dbReference type="InterPro" id="IPR051447">
    <property type="entry name" value="Lipoprotein-release_system"/>
</dbReference>
<evidence type="ECO:0000256" key="2">
    <source>
        <dbReference type="ARBA" id="ARBA00005236"/>
    </source>
</evidence>
<dbReference type="InterPro" id="IPR003838">
    <property type="entry name" value="ABC3_permease_C"/>
</dbReference>
<feature type="domain" description="MacB-like periplasmic core" evidence="9">
    <location>
        <begin position="23"/>
        <end position="237"/>
    </location>
</feature>
<keyword evidence="3" id="KW-1003">Cell membrane</keyword>
<keyword evidence="5 7" id="KW-1133">Transmembrane helix</keyword>
<gene>
    <name evidence="10" type="ORF">DESUT3_34140</name>
</gene>
<keyword evidence="6 7" id="KW-0472">Membrane</keyword>
<protein>
    <recommendedName>
        <fullName evidence="12">ABC transporter permease</fullName>
    </recommendedName>
</protein>
<evidence type="ECO:0000256" key="5">
    <source>
        <dbReference type="ARBA" id="ARBA00022989"/>
    </source>
</evidence>
<keyword evidence="11" id="KW-1185">Reference proteome</keyword>
<evidence type="ECO:0000256" key="6">
    <source>
        <dbReference type="ARBA" id="ARBA00023136"/>
    </source>
</evidence>
<evidence type="ECO:0000259" key="9">
    <source>
        <dbReference type="Pfam" id="PF12704"/>
    </source>
</evidence>
<evidence type="ECO:0000313" key="11">
    <source>
        <dbReference type="Proteomes" id="UP001319827"/>
    </source>
</evidence>
<proteinExistence type="inferred from homology"/>
<dbReference type="Proteomes" id="UP001319827">
    <property type="component" value="Chromosome"/>
</dbReference>
<evidence type="ECO:0000256" key="7">
    <source>
        <dbReference type="SAM" id="Phobius"/>
    </source>
</evidence>
<reference evidence="10 11" key="1">
    <citation type="journal article" date="2016" name="C (Basel)">
        <title>Selective Growth of and Electricity Production by Marine Exoelectrogenic Bacteria in Self-Aggregated Hydrogel of Microbially Reduced Graphene Oxide.</title>
        <authorList>
            <person name="Yoshida N."/>
            <person name="Goto Y."/>
            <person name="Miyata Y."/>
        </authorList>
    </citation>
    <scope>NUCLEOTIDE SEQUENCE [LARGE SCALE GENOMIC DNA]</scope>
    <source>
        <strain evidence="10 11">NIT-T3</strain>
    </source>
</reference>
<name>A0ABN6E1Z2_9BACT</name>
<feature type="transmembrane region" description="Helical" evidence="7">
    <location>
        <begin position="270"/>
        <end position="292"/>
    </location>
</feature>
<dbReference type="RefSeq" id="WP_221249719.1">
    <property type="nucleotide sequence ID" value="NZ_AP024355.1"/>
</dbReference>
<evidence type="ECO:0000259" key="8">
    <source>
        <dbReference type="Pfam" id="PF02687"/>
    </source>
</evidence>
<dbReference type="Pfam" id="PF12704">
    <property type="entry name" value="MacB_PCD"/>
    <property type="match status" value="1"/>
</dbReference>
<evidence type="ECO:0000256" key="3">
    <source>
        <dbReference type="ARBA" id="ARBA00022475"/>
    </source>
</evidence>
<reference evidence="10 11" key="2">
    <citation type="journal article" date="2021" name="Int. J. Syst. Evol. Microbiol.">
        <title>Isolation and Polyphasic Characterization of Desulfuromonas versatilis sp. Nov., an Electrogenic Bacteria Capable of Versatile Metabolism Isolated from a Graphene Oxide-Reducing Enrichment Culture.</title>
        <authorList>
            <person name="Xie L."/>
            <person name="Yoshida N."/>
            <person name="Ishii S."/>
            <person name="Meng L."/>
        </authorList>
    </citation>
    <scope>NUCLEOTIDE SEQUENCE [LARGE SCALE GENOMIC DNA]</scope>
    <source>
        <strain evidence="10 11">NIT-T3</strain>
    </source>
</reference>
<evidence type="ECO:0000256" key="1">
    <source>
        <dbReference type="ARBA" id="ARBA00004651"/>
    </source>
</evidence>
<dbReference type="EMBL" id="AP024355">
    <property type="protein sequence ID" value="BCR06345.1"/>
    <property type="molecule type" value="Genomic_DNA"/>
</dbReference>
<feature type="transmembrane region" description="Helical" evidence="7">
    <location>
        <begin position="24"/>
        <end position="43"/>
    </location>
</feature>
<feature type="domain" description="ABC3 transporter permease C-terminal" evidence="8">
    <location>
        <begin position="271"/>
        <end position="400"/>
    </location>
</feature>
<comment type="subcellular location">
    <subcellularLocation>
        <location evidence="1">Cell membrane</location>
        <topology evidence="1">Multi-pass membrane protein</topology>
    </subcellularLocation>
</comment>
<sequence length="407" mass="43677">MNPLSSLQLRMALRNLRRNPRRSLITVTTIGFGLFCLIVFQALKVGLHREMVEGSVRLESGTVQIHAAGYEPNLAALRPLADPAPAEELLRQARAPYSRRIKAPAMLLAGAHSSTVLLSGVDPTTEPQVTLIAEKLVAGRFPTAGDEILLGAALAGSLGVEEGGEVTLMAQGLFGRPVTRRFTVGGLYRTSLAAFDRTHVYLPLGTAQEFLQAEELVTELAVRTEPAAASALAGELRARLDEGRFQVRDWRQMSPDLVQLIELNDATLQVLILIVFAIVALGIVNTMTMIIYERFRELGILSAIGMRPGGVVALICAESLCLGLVAALCGSLFGVAACLWLGSHGIDLTRFTSANQYFAAGHVIRAHLLPGDLLAANLLTLATAILGGLYPAWKASRLDPARAIRYS</sequence>
<feature type="transmembrane region" description="Helical" evidence="7">
    <location>
        <begin position="373"/>
        <end position="393"/>
    </location>
</feature>
<dbReference type="PANTHER" id="PTHR30489:SF0">
    <property type="entry name" value="LIPOPROTEIN-RELEASING SYSTEM TRANSMEMBRANE PROTEIN LOLE"/>
    <property type="match status" value="1"/>
</dbReference>
<evidence type="ECO:0000313" key="10">
    <source>
        <dbReference type="EMBL" id="BCR06345.1"/>
    </source>
</evidence>
<organism evidence="10 11">
    <name type="scientific">Desulfuromonas versatilis</name>
    <dbReference type="NCBI Taxonomy" id="2802975"/>
    <lineage>
        <taxon>Bacteria</taxon>
        <taxon>Pseudomonadati</taxon>
        <taxon>Thermodesulfobacteriota</taxon>
        <taxon>Desulfuromonadia</taxon>
        <taxon>Desulfuromonadales</taxon>
        <taxon>Desulfuromonadaceae</taxon>
        <taxon>Desulfuromonas</taxon>
    </lineage>
</organism>
<feature type="transmembrane region" description="Helical" evidence="7">
    <location>
        <begin position="312"/>
        <end position="342"/>
    </location>
</feature>